<dbReference type="InterPro" id="IPR000172">
    <property type="entry name" value="GMC_OxRdtase_N"/>
</dbReference>
<dbReference type="Proteomes" id="UP001239909">
    <property type="component" value="Unassembled WGS sequence"/>
</dbReference>
<dbReference type="PANTHER" id="PTHR42784:SF1">
    <property type="entry name" value="PYRANOSE 2-OXIDASE"/>
    <property type="match status" value="1"/>
</dbReference>
<dbReference type="SUPFAM" id="SSF51905">
    <property type="entry name" value="FAD/NAD(P)-binding domain"/>
    <property type="match status" value="1"/>
</dbReference>
<feature type="domain" description="Glucose-methanol-choline oxidoreductase C-terminal" evidence="7">
    <location>
        <begin position="403"/>
        <end position="487"/>
    </location>
</feature>
<evidence type="ECO:0000259" key="7">
    <source>
        <dbReference type="Pfam" id="PF05199"/>
    </source>
</evidence>
<dbReference type="Pfam" id="PF05199">
    <property type="entry name" value="GMC_oxred_C"/>
    <property type="match status" value="1"/>
</dbReference>
<dbReference type="PANTHER" id="PTHR42784">
    <property type="entry name" value="PYRANOSE 2-OXIDASE"/>
    <property type="match status" value="1"/>
</dbReference>
<accession>A0ABQ6LR88</accession>
<dbReference type="EMBL" id="BSYI01000027">
    <property type="protein sequence ID" value="GMG83963.1"/>
    <property type="molecule type" value="Genomic_DNA"/>
</dbReference>
<comment type="similarity">
    <text evidence="2">Belongs to the GMC oxidoreductase family.</text>
</comment>
<keyword evidence="3" id="KW-0285">Flavoprotein</keyword>
<evidence type="ECO:0000256" key="2">
    <source>
        <dbReference type="ARBA" id="ARBA00010790"/>
    </source>
</evidence>
<dbReference type="InterPro" id="IPR051473">
    <property type="entry name" value="P2Ox-like"/>
</dbReference>
<evidence type="ECO:0000256" key="1">
    <source>
        <dbReference type="ARBA" id="ARBA00001974"/>
    </source>
</evidence>
<keyword evidence="5" id="KW-0560">Oxidoreductase</keyword>
<evidence type="ECO:0000313" key="8">
    <source>
        <dbReference type="EMBL" id="GMG83963.1"/>
    </source>
</evidence>
<name>A0ABQ6LR88_9RHOB</name>
<comment type="caution">
    <text evidence="8">The sequence shown here is derived from an EMBL/GenBank/DDBJ whole genome shotgun (WGS) entry which is preliminary data.</text>
</comment>
<evidence type="ECO:0000256" key="3">
    <source>
        <dbReference type="ARBA" id="ARBA00022630"/>
    </source>
</evidence>
<gene>
    <name evidence="8" type="ORF">LNKW23_31770</name>
</gene>
<organism evidence="8 9">
    <name type="scientific">Paralimibaculum aggregatum</name>
    <dbReference type="NCBI Taxonomy" id="3036245"/>
    <lineage>
        <taxon>Bacteria</taxon>
        <taxon>Pseudomonadati</taxon>
        <taxon>Pseudomonadota</taxon>
        <taxon>Alphaproteobacteria</taxon>
        <taxon>Rhodobacterales</taxon>
        <taxon>Paracoccaceae</taxon>
        <taxon>Paralimibaculum</taxon>
    </lineage>
</organism>
<evidence type="ECO:0000259" key="6">
    <source>
        <dbReference type="Pfam" id="PF00732"/>
    </source>
</evidence>
<dbReference type="Gene3D" id="3.50.50.60">
    <property type="entry name" value="FAD/NAD(P)-binding domain"/>
    <property type="match status" value="2"/>
</dbReference>
<keyword evidence="9" id="KW-1185">Reference proteome</keyword>
<dbReference type="InterPro" id="IPR007867">
    <property type="entry name" value="GMC_OxRtase_C"/>
</dbReference>
<proteinExistence type="inferred from homology"/>
<keyword evidence="4" id="KW-0274">FAD</keyword>
<comment type="cofactor">
    <cofactor evidence="1">
        <name>FAD</name>
        <dbReference type="ChEBI" id="CHEBI:57692"/>
    </cofactor>
</comment>
<evidence type="ECO:0000256" key="5">
    <source>
        <dbReference type="ARBA" id="ARBA00023002"/>
    </source>
</evidence>
<sequence>MVSREPIPNIVESAMIRGSYDLVVVGSGFGSLFYLRECLGHLPRTARVALLERGAYLPHARQLALRSNSADPEDPDRPTSADRYYRRLEGEKPWNFTIGLGGGTLCWWGQAPRLHPSDFGMRRLYGRGEDWPISYDDLEPHYCAAEEIIGIAGDSDRVGPFRRSRPYPLPAFRGSGIDMALRERDPMQLALPAARDSIGALRAQCCAHGECRLCPQDAKFTALNGLPAVLEDARISILTGANVLALELEAGHARRVVFERRGRRQTVSGDHVVLGANAICNPAILQRSGLGHPELGRGIAEQMGANVEVQLAAHSGVDGGTAATGQNIRLLDGAHRRAHAAAAYYFDNRWKHHGLRLERGRHLNTLNLMVIAEALRSERNFVEVPEDWDALPVIHHATHGAYAEDGLRAALRAVPEIFAGLGLERVSEPVARPSEAHVQCTTPAGTDPGRSIVDGDLLHHRVRNLSVVGTSVFPTAPAGNPSLTAAAWSLRAARRLFGAG</sequence>
<protein>
    <submittedName>
        <fullName evidence="8">GMC family oxidoreductase</fullName>
    </submittedName>
</protein>
<feature type="domain" description="Glucose-methanol-choline oxidoreductase N-terminal" evidence="6">
    <location>
        <begin position="204"/>
        <end position="300"/>
    </location>
</feature>
<dbReference type="Pfam" id="PF00732">
    <property type="entry name" value="GMC_oxred_N"/>
    <property type="match status" value="1"/>
</dbReference>
<evidence type="ECO:0000256" key="4">
    <source>
        <dbReference type="ARBA" id="ARBA00022827"/>
    </source>
</evidence>
<dbReference type="InterPro" id="IPR036188">
    <property type="entry name" value="FAD/NAD-bd_sf"/>
</dbReference>
<evidence type="ECO:0000313" key="9">
    <source>
        <dbReference type="Proteomes" id="UP001239909"/>
    </source>
</evidence>
<reference evidence="8 9" key="1">
    <citation type="submission" date="2023-04" db="EMBL/GenBank/DDBJ databases">
        <title>Marinoamorphus aggregata gen. nov., sp. Nov., isolate from tissue of brittle star Ophioplocus japonicus.</title>
        <authorList>
            <person name="Kawano K."/>
            <person name="Sawayama S."/>
            <person name="Nakagawa S."/>
        </authorList>
    </citation>
    <scope>NUCLEOTIDE SEQUENCE [LARGE SCALE GENOMIC DNA]</scope>
    <source>
        <strain evidence="8 9">NKW23</strain>
    </source>
</reference>